<gene>
    <name evidence="1" type="ORF">LCGC14_1353460</name>
</gene>
<evidence type="ECO:0008006" key="2">
    <source>
        <dbReference type="Google" id="ProtNLM"/>
    </source>
</evidence>
<protein>
    <recommendedName>
        <fullName evidence="2">DNA-binding protein</fullName>
    </recommendedName>
</protein>
<dbReference type="AlphaFoldDB" id="A0A0F9KAT3"/>
<proteinExistence type="predicted"/>
<dbReference type="EMBL" id="LAZR01008387">
    <property type="protein sequence ID" value="KKM79083.1"/>
    <property type="molecule type" value="Genomic_DNA"/>
</dbReference>
<name>A0A0F9KAT3_9ZZZZ</name>
<sequence>MAWLKSEAKAGRIPCLKVNRQLFFNLKTVEEALIDRSCQEADRRLLVNLKAVEQTLTDRIREAGNKDEPPKT</sequence>
<organism evidence="1">
    <name type="scientific">marine sediment metagenome</name>
    <dbReference type="NCBI Taxonomy" id="412755"/>
    <lineage>
        <taxon>unclassified sequences</taxon>
        <taxon>metagenomes</taxon>
        <taxon>ecological metagenomes</taxon>
    </lineage>
</organism>
<evidence type="ECO:0000313" key="1">
    <source>
        <dbReference type="EMBL" id="KKM79083.1"/>
    </source>
</evidence>
<comment type="caution">
    <text evidence="1">The sequence shown here is derived from an EMBL/GenBank/DDBJ whole genome shotgun (WGS) entry which is preliminary data.</text>
</comment>
<reference evidence="1" key="1">
    <citation type="journal article" date="2015" name="Nature">
        <title>Complex archaea that bridge the gap between prokaryotes and eukaryotes.</title>
        <authorList>
            <person name="Spang A."/>
            <person name="Saw J.H."/>
            <person name="Jorgensen S.L."/>
            <person name="Zaremba-Niedzwiedzka K."/>
            <person name="Martijn J."/>
            <person name="Lind A.E."/>
            <person name="van Eijk R."/>
            <person name="Schleper C."/>
            <person name="Guy L."/>
            <person name="Ettema T.J."/>
        </authorList>
    </citation>
    <scope>NUCLEOTIDE SEQUENCE</scope>
</reference>
<accession>A0A0F9KAT3</accession>